<feature type="transmembrane region" description="Helical" evidence="1">
    <location>
        <begin position="73"/>
        <end position="90"/>
    </location>
</feature>
<proteinExistence type="predicted"/>
<keyword evidence="3" id="KW-1185">Reference proteome</keyword>
<dbReference type="RefSeq" id="WP_343764968.1">
    <property type="nucleotide sequence ID" value="NZ_BAAAFG010000013.1"/>
</dbReference>
<keyword evidence="1" id="KW-0812">Transmembrane</keyword>
<accession>A0ABP3XWA4</accession>
<organism evidence="2 3">
    <name type="scientific">Gangjinia marincola</name>
    <dbReference type="NCBI Taxonomy" id="578463"/>
    <lineage>
        <taxon>Bacteria</taxon>
        <taxon>Pseudomonadati</taxon>
        <taxon>Bacteroidota</taxon>
        <taxon>Flavobacteriia</taxon>
        <taxon>Flavobacteriales</taxon>
        <taxon>Flavobacteriaceae</taxon>
        <taxon>Gangjinia</taxon>
    </lineage>
</organism>
<comment type="caution">
    <text evidence="2">The sequence shown here is derived from an EMBL/GenBank/DDBJ whole genome shotgun (WGS) entry which is preliminary data.</text>
</comment>
<dbReference type="EMBL" id="BAAAFG010000013">
    <property type="protein sequence ID" value="GAA0872124.1"/>
    <property type="molecule type" value="Genomic_DNA"/>
</dbReference>
<protein>
    <submittedName>
        <fullName evidence="2">Uncharacterized protein</fullName>
    </submittedName>
</protein>
<reference evidence="3" key="1">
    <citation type="journal article" date="2019" name="Int. J. Syst. Evol. Microbiol.">
        <title>The Global Catalogue of Microorganisms (GCM) 10K type strain sequencing project: providing services to taxonomists for standard genome sequencing and annotation.</title>
        <authorList>
            <consortium name="The Broad Institute Genomics Platform"/>
            <consortium name="The Broad Institute Genome Sequencing Center for Infectious Disease"/>
            <person name="Wu L."/>
            <person name="Ma J."/>
        </authorList>
    </citation>
    <scope>NUCLEOTIDE SEQUENCE [LARGE SCALE GENOMIC DNA]</scope>
    <source>
        <strain evidence="3">JCM 16082</strain>
    </source>
</reference>
<evidence type="ECO:0000313" key="2">
    <source>
        <dbReference type="EMBL" id="GAA0872124.1"/>
    </source>
</evidence>
<evidence type="ECO:0000256" key="1">
    <source>
        <dbReference type="SAM" id="Phobius"/>
    </source>
</evidence>
<keyword evidence="1" id="KW-1133">Transmembrane helix</keyword>
<dbReference type="Proteomes" id="UP001500507">
    <property type="component" value="Unassembled WGS sequence"/>
</dbReference>
<feature type="transmembrane region" description="Helical" evidence="1">
    <location>
        <begin position="124"/>
        <end position="145"/>
    </location>
</feature>
<sequence>MNFKHLEDDLLEVYNSAKVNMNIIAKWGKLMSRFGFIAACQLFLIGFLYIIFSDSIGIEPIIKSSQKFYNKEFGLLKGIGFIGSSLLFYFSSKKILSSSMAIRRALVSNDIPLLVKSTRGITSAYLLLIILSIIAILICVNIFIYGKFLI</sequence>
<gene>
    <name evidence="2" type="ORF">GCM10009117_12710</name>
</gene>
<keyword evidence="1" id="KW-0472">Membrane</keyword>
<evidence type="ECO:0000313" key="3">
    <source>
        <dbReference type="Proteomes" id="UP001500507"/>
    </source>
</evidence>
<feature type="transmembrane region" description="Helical" evidence="1">
    <location>
        <begin position="30"/>
        <end position="52"/>
    </location>
</feature>
<name>A0ABP3XWA4_9FLAO</name>